<evidence type="ECO:0000256" key="1">
    <source>
        <dbReference type="SAM" id="Coils"/>
    </source>
</evidence>
<feature type="coiled-coil region" evidence="1">
    <location>
        <begin position="15"/>
        <end position="42"/>
    </location>
</feature>
<evidence type="ECO:0000313" key="2">
    <source>
        <dbReference type="EMBL" id="KAH0451829.1"/>
    </source>
</evidence>
<gene>
    <name evidence="2" type="ORF">IEQ34_019128</name>
</gene>
<dbReference type="Proteomes" id="UP000775213">
    <property type="component" value="Unassembled WGS sequence"/>
</dbReference>
<organism evidence="2 3">
    <name type="scientific">Dendrobium chrysotoxum</name>
    <name type="common">Orchid</name>
    <dbReference type="NCBI Taxonomy" id="161865"/>
    <lineage>
        <taxon>Eukaryota</taxon>
        <taxon>Viridiplantae</taxon>
        <taxon>Streptophyta</taxon>
        <taxon>Embryophyta</taxon>
        <taxon>Tracheophyta</taxon>
        <taxon>Spermatophyta</taxon>
        <taxon>Magnoliopsida</taxon>
        <taxon>Liliopsida</taxon>
        <taxon>Asparagales</taxon>
        <taxon>Orchidaceae</taxon>
        <taxon>Epidendroideae</taxon>
        <taxon>Malaxideae</taxon>
        <taxon>Dendrobiinae</taxon>
        <taxon>Dendrobium</taxon>
    </lineage>
</organism>
<comment type="caution">
    <text evidence="2">The sequence shown here is derived from an EMBL/GenBank/DDBJ whole genome shotgun (WGS) entry which is preliminary data.</text>
</comment>
<protein>
    <submittedName>
        <fullName evidence="2">Uncharacterized protein</fullName>
    </submittedName>
</protein>
<reference evidence="2 3" key="1">
    <citation type="journal article" date="2021" name="Hortic Res">
        <title>Chromosome-scale assembly of the Dendrobium chrysotoxum genome enhances the understanding of orchid evolution.</title>
        <authorList>
            <person name="Zhang Y."/>
            <person name="Zhang G.Q."/>
            <person name="Zhang D."/>
            <person name="Liu X.D."/>
            <person name="Xu X.Y."/>
            <person name="Sun W.H."/>
            <person name="Yu X."/>
            <person name="Zhu X."/>
            <person name="Wang Z.W."/>
            <person name="Zhao X."/>
            <person name="Zhong W.Y."/>
            <person name="Chen H."/>
            <person name="Yin W.L."/>
            <person name="Huang T."/>
            <person name="Niu S.C."/>
            <person name="Liu Z.J."/>
        </authorList>
    </citation>
    <scope>NUCLEOTIDE SEQUENCE [LARGE SCALE GENOMIC DNA]</scope>
    <source>
        <strain evidence="2">Lindl</strain>
    </source>
</reference>
<dbReference type="EMBL" id="JAGFBR010000017">
    <property type="protein sequence ID" value="KAH0451829.1"/>
    <property type="molecule type" value="Genomic_DNA"/>
</dbReference>
<keyword evidence="1" id="KW-0175">Coiled coil</keyword>
<keyword evidence="3" id="KW-1185">Reference proteome</keyword>
<proteinExistence type="predicted"/>
<dbReference type="AlphaFoldDB" id="A0AAV7FQC3"/>
<name>A0AAV7FQC3_DENCH</name>
<evidence type="ECO:0000313" key="3">
    <source>
        <dbReference type="Proteomes" id="UP000775213"/>
    </source>
</evidence>
<sequence>MERLHIELVDAQVVINQHVKDQKNLEEKIAIIEDENKMLQSLLSKKEAISKSDQSPSRVIKEFKKFVAFKMIIQDQI</sequence>
<accession>A0AAV7FQC3</accession>